<name>A0A2Z5FXB9_9BACT</name>
<sequence length="515" mass="57694">MRVLFLNPPFHPRFSREQRSPAVTKSGTLYYPKWLATAAGVAIKNGHEVDLVDAPAGGYSVQAVIDRIEAKNIDAVVCDTSTPSILNDISVIESLVAARPSLHTLMVGRHVSSLPKETLAMSTSLQAVAIREYEYTVRDWLAAKACGADLSSVDGLVWRRGAGAGEIVTNTQRAAIHNLDELPFVSEVYKRFLHTPDYFYGHSLWPLVVFDTSRGCPYHCSFCVYPQTFSGHTMRYRSVANVADEFEYVAREMPEIKTVMLEDDTFIVSKPRTLELAKELIKRGNKLPFDANCRADIGADVEFLSVVHQAGARLFCVGFESGDVEVINGMKKNNDDRRDSKYHEEAHKFVRRCQDAGIMVHGCFMVGNLNETPASMEKTLDFAKALRPDTAQFFPIMVYPGTTAYQEAKKRDYIQIEDWGAWLTKDGLHNSVVTLPNITHEQLVSFCDRARRSFYLAPSYLLYKAKQSLKDRRELQRNLKGFLTLSKYLLKGSEHEKTSAATTPQAPNKTQGATA</sequence>
<dbReference type="InterPro" id="IPR034466">
    <property type="entry name" value="Methyltransferase_Class_B"/>
</dbReference>
<evidence type="ECO:0000259" key="8">
    <source>
        <dbReference type="PROSITE" id="PS51918"/>
    </source>
</evidence>
<dbReference type="GO" id="GO:0051539">
    <property type="term" value="F:4 iron, 4 sulfur cluster binding"/>
    <property type="evidence" value="ECO:0007669"/>
    <property type="project" value="UniProtKB-KW"/>
</dbReference>
<dbReference type="PROSITE" id="PS51918">
    <property type="entry name" value="RADICAL_SAM"/>
    <property type="match status" value="1"/>
</dbReference>
<dbReference type="InterPro" id="IPR058240">
    <property type="entry name" value="rSAM_sf"/>
</dbReference>
<dbReference type="Pfam" id="PF02310">
    <property type="entry name" value="B12-binding"/>
    <property type="match status" value="1"/>
</dbReference>
<keyword evidence="10" id="KW-1185">Reference proteome</keyword>
<organism evidence="9 10">
    <name type="scientific">Acidisarcina polymorpha</name>
    <dbReference type="NCBI Taxonomy" id="2211140"/>
    <lineage>
        <taxon>Bacteria</taxon>
        <taxon>Pseudomonadati</taxon>
        <taxon>Acidobacteriota</taxon>
        <taxon>Terriglobia</taxon>
        <taxon>Terriglobales</taxon>
        <taxon>Acidobacteriaceae</taxon>
        <taxon>Acidisarcina</taxon>
    </lineage>
</organism>
<keyword evidence="5" id="KW-0411">Iron-sulfur</keyword>
<dbReference type="EMBL" id="CP030840">
    <property type="protein sequence ID" value="AXC11539.1"/>
    <property type="molecule type" value="Genomic_DNA"/>
</dbReference>
<dbReference type="SFLD" id="SFLDG01123">
    <property type="entry name" value="methyltransferase_(Class_B)"/>
    <property type="match status" value="1"/>
</dbReference>
<proteinExistence type="predicted"/>
<dbReference type="GO" id="GO:0003824">
    <property type="term" value="F:catalytic activity"/>
    <property type="evidence" value="ECO:0007669"/>
    <property type="project" value="InterPro"/>
</dbReference>
<feature type="domain" description="Radical SAM core" evidence="8">
    <location>
        <begin position="202"/>
        <end position="426"/>
    </location>
</feature>
<dbReference type="GO" id="GO:0005829">
    <property type="term" value="C:cytosol"/>
    <property type="evidence" value="ECO:0007669"/>
    <property type="project" value="TreeGrafter"/>
</dbReference>
<protein>
    <submittedName>
        <fullName evidence="9">Fe-S oxidoreductase</fullName>
    </submittedName>
</protein>
<dbReference type="GO" id="GO:0031419">
    <property type="term" value="F:cobalamin binding"/>
    <property type="evidence" value="ECO:0007669"/>
    <property type="project" value="InterPro"/>
</dbReference>
<gene>
    <name evidence="9" type="ORF">ACPOL_2215</name>
</gene>
<dbReference type="Proteomes" id="UP000253606">
    <property type="component" value="Chromosome"/>
</dbReference>
<evidence type="ECO:0000313" key="10">
    <source>
        <dbReference type="Proteomes" id="UP000253606"/>
    </source>
</evidence>
<dbReference type="PANTHER" id="PTHR43409">
    <property type="entry name" value="ANAEROBIC MAGNESIUM-PROTOPORPHYRIN IX MONOMETHYL ESTER CYCLASE-RELATED"/>
    <property type="match status" value="1"/>
</dbReference>
<evidence type="ECO:0000256" key="5">
    <source>
        <dbReference type="ARBA" id="ARBA00023014"/>
    </source>
</evidence>
<keyword evidence="4" id="KW-0408">Iron</keyword>
<evidence type="ECO:0000256" key="2">
    <source>
        <dbReference type="ARBA" id="ARBA00022691"/>
    </source>
</evidence>
<evidence type="ECO:0000256" key="1">
    <source>
        <dbReference type="ARBA" id="ARBA00001966"/>
    </source>
</evidence>
<dbReference type="SMART" id="SM00729">
    <property type="entry name" value="Elp3"/>
    <property type="match status" value="1"/>
</dbReference>
<dbReference type="SFLD" id="SFLDS00029">
    <property type="entry name" value="Radical_SAM"/>
    <property type="match status" value="1"/>
</dbReference>
<feature type="domain" description="B12-binding" evidence="7">
    <location>
        <begin position="18"/>
        <end position="151"/>
    </location>
</feature>
<evidence type="ECO:0000256" key="6">
    <source>
        <dbReference type="SAM" id="MobiDB-lite"/>
    </source>
</evidence>
<evidence type="ECO:0000259" key="7">
    <source>
        <dbReference type="PROSITE" id="PS51332"/>
    </source>
</evidence>
<feature type="region of interest" description="Disordered" evidence="6">
    <location>
        <begin position="495"/>
        <end position="515"/>
    </location>
</feature>
<reference evidence="9 10" key="1">
    <citation type="journal article" date="2018" name="Front. Microbiol.">
        <title>Hydrolytic Capabilities as a Key to Environmental Success: Chitinolytic and Cellulolytic Acidobacteria From Acidic Sub-arctic Soils and Boreal Peatlands.</title>
        <authorList>
            <person name="Belova S.E."/>
            <person name="Ravin N.V."/>
            <person name="Pankratov T.A."/>
            <person name="Rakitin A.L."/>
            <person name="Ivanova A.A."/>
            <person name="Beletsky A.V."/>
            <person name="Mardanov A.V."/>
            <person name="Sinninghe Damste J.S."/>
            <person name="Dedysh S.N."/>
        </authorList>
    </citation>
    <scope>NUCLEOTIDE SEQUENCE [LARGE SCALE GENOMIC DNA]</scope>
    <source>
        <strain evidence="9 10">SBC82</strain>
    </source>
</reference>
<dbReference type="InterPro" id="IPR051198">
    <property type="entry name" value="BchE-like"/>
</dbReference>
<dbReference type="PANTHER" id="PTHR43409:SF16">
    <property type="entry name" value="SLR0320 PROTEIN"/>
    <property type="match status" value="1"/>
</dbReference>
<dbReference type="OrthoDB" id="9801659at2"/>
<dbReference type="InterPro" id="IPR023404">
    <property type="entry name" value="rSAM_horseshoe"/>
</dbReference>
<dbReference type="AlphaFoldDB" id="A0A2Z5FXB9"/>
<dbReference type="InterPro" id="IPR007197">
    <property type="entry name" value="rSAM"/>
</dbReference>
<dbReference type="PROSITE" id="PS51332">
    <property type="entry name" value="B12_BINDING"/>
    <property type="match status" value="1"/>
</dbReference>
<dbReference type="SUPFAM" id="SSF102114">
    <property type="entry name" value="Radical SAM enzymes"/>
    <property type="match status" value="1"/>
</dbReference>
<dbReference type="KEGG" id="abas:ACPOL_2215"/>
<feature type="compositionally biased region" description="Polar residues" evidence="6">
    <location>
        <begin position="499"/>
        <end position="515"/>
    </location>
</feature>
<keyword evidence="2" id="KW-0949">S-adenosyl-L-methionine</keyword>
<dbReference type="InterPro" id="IPR006638">
    <property type="entry name" value="Elp3/MiaA/NifB-like_rSAM"/>
</dbReference>
<dbReference type="GO" id="GO:0046872">
    <property type="term" value="F:metal ion binding"/>
    <property type="evidence" value="ECO:0007669"/>
    <property type="project" value="UniProtKB-KW"/>
</dbReference>
<dbReference type="CDD" id="cd01335">
    <property type="entry name" value="Radical_SAM"/>
    <property type="match status" value="1"/>
</dbReference>
<dbReference type="SFLD" id="SFLDG01082">
    <property type="entry name" value="B12-binding_domain_containing"/>
    <property type="match status" value="1"/>
</dbReference>
<evidence type="ECO:0000256" key="4">
    <source>
        <dbReference type="ARBA" id="ARBA00023004"/>
    </source>
</evidence>
<comment type="cofactor">
    <cofactor evidence="1">
        <name>[4Fe-4S] cluster</name>
        <dbReference type="ChEBI" id="CHEBI:49883"/>
    </cofactor>
</comment>
<evidence type="ECO:0000256" key="3">
    <source>
        <dbReference type="ARBA" id="ARBA00022723"/>
    </source>
</evidence>
<keyword evidence="3" id="KW-0479">Metal-binding</keyword>
<dbReference type="Gene3D" id="3.80.30.20">
    <property type="entry name" value="tm_1862 like domain"/>
    <property type="match status" value="1"/>
</dbReference>
<dbReference type="RefSeq" id="WP_114206978.1">
    <property type="nucleotide sequence ID" value="NZ_CP030840.1"/>
</dbReference>
<dbReference type="Pfam" id="PF04055">
    <property type="entry name" value="Radical_SAM"/>
    <property type="match status" value="1"/>
</dbReference>
<accession>A0A2Z5FXB9</accession>
<evidence type="ECO:0000313" key="9">
    <source>
        <dbReference type="EMBL" id="AXC11539.1"/>
    </source>
</evidence>
<dbReference type="InterPro" id="IPR006158">
    <property type="entry name" value="Cobalamin-bd"/>
</dbReference>